<accession>A0A139RBG3</accession>
<dbReference type="Proteomes" id="UP000072989">
    <property type="component" value="Unassembled WGS sequence"/>
</dbReference>
<comment type="caution">
    <text evidence="1">The sequence shown here is derived from an EMBL/GenBank/DDBJ whole genome shotgun (WGS) entry which is preliminary data.</text>
</comment>
<dbReference type="EMBL" id="LQZE01000441">
    <property type="protein sequence ID" value="KXU11985.1"/>
    <property type="molecule type" value="Genomic_DNA"/>
</dbReference>
<proteinExistence type="predicted"/>
<evidence type="ECO:0008006" key="3">
    <source>
        <dbReference type="Google" id="ProtNLM"/>
    </source>
</evidence>
<reference evidence="1 2" key="1">
    <citation type="submission" date="2016-01" db="EMBL/GenBank/DDBJ databases">
        <title>Highly variable Streptococcus oralis are common among viridans streptococci isolated from primates.</title>
        <authorList>
            <person name="Denapaite D."/>
            <person name="Rieger M."/>
            <person name="Koendgen S."/>
            <person name="Brueckner R."/>
            <person name="Ochigava I."/>
            <person name="Kappeler P."/>
            <person name="Maetz-Rensing K."/>
            <person name="Leendertz F."/>
            <person name="Hakenbeck R."/>
        </authorList>
    </citation>
    <scope>NUCLEOTIDE SEQUENCE [LARGE SCALE GENOMIC DNA]</scope>
    <source>
        <strain evidence="1 2">DD17</strain>
    </source>
</reference>
<protein>
    <recommendedName>
        <fullName evidence="3">Topoisomerase</fullName>
    </recommendedName>
</protein>
<name>A0A139RBG3_STROR</name>
<dbReference type="PATRIC" id="fig|1303.87.peg.2255"/>
<dbReference type="AlphaFoldDB" id="A0A139RBG3"/>
<sequence length="62" mass="7179">MSCSENFKKEKELSAAILNLKIEVLQNDDKLSSQSLSNIKRQARDLYECLVWLQYNAEESGR</sequence>
<organism evidence="1 2">
    <name type="scientific">Streptococcus oralis</name>
    <dbReference type="NCBI Taxonomy" id="1303"/>
    <lineage>
        <taxon>Bacteria</taxon>
        <taxon>Bacillati</taxon>
        <taxon>Bacillota</taxon>
        <taxon>Bacilli</taxon>
        <taxon>Lactobacillales</taxon>
        <taxon>Streptococcaceae</taxon>
        <taxon>Streptococcus</taxon>
    </lineage>
</organism>
<gene>
    <name evidence="1" type="ORF">SORDD17_01855</name>
</gene>
<evidence type="ECO:0000313" key="1">
    <source>
        <dbReference type="EMBL" id="KXU11985.1"/>
    </source>
</evidence>
<evidence type="ECO:0000313" key="2">
    <source>
        <dbReference type="Proteomes" id="UP000072989"/>
    </source>
</evidence>
<dbReference type="RefSeq" id="WP_061866495.1">
    <property type="nucleotide sequence ID" value="NZ_LQZE01000441.1"/>
</dbReference>